<dbReference type="Proteomes" id="UP000825935">
    <property type="component" value="Chromosome 8"/>
</dbReference>
<dbReference type="PROSITE" id="PS50985">
    <property type="entry name" value="GRAS"/>
    <property type="match status" value="1"/>
</dbReference>
<dbReference type="InterPro" id="IPR005202">
    <property type="entry name" value="TF_GRAS"/>
</dbReference>
<keyword evidence="2" id="KW-0804">Transcription</keyword>
<keyword evidence="1" id="KW-0805">Transcription regulation</keyword>
<dbReference type="OMA" id="SASHHYQ"/>
<protein>
    <submittedName>
        <fullName evidence="3">Uncharacterized protein</fullName>
    </submittedName>
</protein>
<sequence>MKELVAGYLPRGNVGASINAEKFVVGKAAVDKSVASCVIPCRKRDREDSLGEVVQQLCTVDGACTGGRKAESEWLSDWNDFSQNANAALNVGSGKITPHGQMEDFDEIFSNSPPAVPAGTLPAGEFWPAENFTPSSQQVQSNESARAVGGGLNSVQSSKAQLDLFEALQAGLVCRGGGIGARGNVGGGATSHPSSIPSTGHLPNMSPSIQVLSSRPHSVPFNSSVSQPFPLGGSSLPRQYHRHPVADSTSPNAAAFMPALENKPLLPSPSLLSATFTPSAPQFPSQLQFQDLVFPLPLSYKRSAPQTNYLGFPRPEYRPPPQAEYVNQRPWQMRMLEGDAGPKAVAGGQKWQLNPEPGWQPGERFSGPGHSGGLHLSPRLPMPVEPPSQRQAAITMPEHGGRSVRLEELSLAERLLSTAMEMAQLGDLSSAQAILARLNQQVPLKGQQLPSQRVIPLFVDALAKWVSASSPSAPSRFQQHSSLANSPLDLIKKISAYKKFCEVSPISQFAHFTANQAILDAIEGEDHVHLIDFELGFGGQWASFMQELSQRCRGPPELKITTMGTNTLETKLAKENLLQFATEMGIKLEVNVVPLEKLEFVKSVVANKACKEAVAVNFGFAMNRMISDFASMEEVLSFLQLVKTLCPKVIAVMDSECEFDGPSGLSEALQFYSCILESLDASTKLSAEVVSNIEGLVLGPKIGELVTARLTNRSSTDGGALPQWRILLQKVGFSPCPFSSAAESQASWLVNNPLNLGFTYSKQQATLFLGWYNKTLVSASAWGP</sequence>
<name>A0A8T2UAV6_CERRI</name>
<keyword evidence="4" id="KW-1185">Reference proteome</keyword>
<organism evidence="3 4">
    <name type="scientific">Ceratopteris richardii</name>
    <name type="common">Triangle waterfern</name>
    <dbReference type="NCBI Taxonomy" id="49495"/>
    <lineage>
        <taxon>Eukaryota</taxon>
        <taxon>Viridiplantae</taxon>
        <taxon>Streptophyta</taxon>
        <taxon>Embryophyta</taxon>
        <taxon>Tracheophyta</taxon>
        <taxon>Polypodiopsida</taxon>
        <taxon>Polypodiidae</taxon>
        <taxon>Polypodiales</taxon>
        <taxon>Pteridineae</taxon>
        <taxon>Pteridaceae</taxon>
        <taxon>Parkerioideae</taxon>
        <taxon>Ceratopteris</taxon>
    </lineage>
</organism>
<evidence type="ECO:0000313" key="4">
    <source>
        <dbReference type="Proteomes" id="UP000825935"/>
    </source>
</evidence>
<evidence type="ECO:0000256" key="1">
    <source>
        <dbReference type="ARBA" id="ARBA00023015"/>
    </source>
</evidence>
<dbReference type="Pfam" id="PF03514">
    <property type="entry name" value="GRAS"/>
    <property type="match status" value="1"/>
</dbReference>
<evidence type="ECO:0000256" key="2">
    <source>
        <dbReference type="ARBA" id="ARBA00023163"/>
    </source>
</evidence>
<proteinExistence type="predicted"/>
<dbReference type="PANTHER" id="PTHR31636">
    <property type="entry name" value="OSJNBA0084A10.13 PROTEIN-RELATED"/>
    <property type="match status" value="1"/>
</dbReference>
<comment type="caution">
    <text evidence="3">The sequence shown here is derived from an EMBL/GenBank/DDBJ whole genome shotgun (WGS) entry which is preliminary data.</text>
</comment>
<reference evidence="3" key="1">
    <citation type="submission" date="2021-08" db="EMBL/GenBank/DDBJ databases">
        <title>WGS assembly of Ceratopteris richardii.</title>
        <authorList>
            <person name="Marchant D.B."/>
            <person name="Chen G."/>
            <person name="Jenkins J."/>
            <person name="Shu S."/>
            <person name="Leebens-Mack J."/>
            <person name="Grimwood J."/>
            <person name="Schmutz J."/>
            <person name="Soltis P."/>
            <person name="Soltis D."/>
            <person name="Chen Z.-H."/>
        </authorList>
    </citation>
    <scope>NUCLEOTIDE SEQUENCE</scope>
    <source>
        <strain evidence="3">Whitten #5841</strain>
        <tissue evidence="3">Leaf</tissue>
    </source>
</reference>
<gene>
    <name evidence="3" type="ORF">KP509_08G011800</name>
</gene>
<dbReference type="EMBL" id="CM035413">
    <property type="protein sequence ID" value="KAH7430725.1"/>
    <property type="molecule type" value="Genomic_DNA"/>
</dbReference>
<dbReference type="OrthoDB" id="764992at2759"/>
<dbReference type="AlphaFoldDB" id="A0A8T2UAV6"/>
<evidence type="ECO:0000313" key="3">
    <source>
        <dbReference type="EMBL" id="KAH7430725.1"/>
    </source>
</evidence>
<accession>A0A8T2UAV6</accession>